<sequence length="557" mass="61010">MVFSIFKKQTEEVTVSDGDSQSTNAEDTQSQNEFTTKPLDRGYKDIGYISAMFLCINRMIGTGVFATSSTIFNLCNGSVGLALILWVIGALIAVSGLYVYMEFGSAIPRNGGEKNYLEYVYTKPKFLITSLFSSYVLLLGWASGNAIVAGQYILVAADVEPTRWNTRGIGLAVITWALLSNGIYIKFGAYVQNVLGFFKIAVILVIVITGWVSLGGWKKTDNFVDGFATAKGATAYGVVNALYNIIWSFVGYSNANYALGEIKNPVKTLKFAAPAALIFIAILYLFVNIAYFALVPKDVIASSKTILAANFFEIAFENKVATKFLSSVVAISAIGNVMSVLAGQGRIVNSLAKSNILPFSKFFGSTKPFNSPFVGFLEHWVVCLITIIAPPPGDAYNFIMNLISYPLNIVNLFVGIGLIYLKIQAKRGKNNWNAPLKVNIFVAIFFTLSSLYLVIAPYVPPSEDQKHSVYESLPYYVHCVTAWGIFGIGAVYWAIWTQILPRIGKYTLVSEEVLGEDGFWTTDIKKIPNDEVDQYHVEQGSSTGVEALDTEKSTGSN</sequence>
<dbReference type="GO" id="GO:0016020">
    <property type="term" value="C:membrane"/>
    <property type="evidence" value="ECO:0007669"/>
    <property type="project" value="UniProtKB-SubCell"/>
</dbReference>
<keyword evidence="2 6" id="KW-0812">Transmembrane</keyword>
<dbReference type="EMBL" id="JAEUBG010003710">
    <property type="protein sequence ID" value="KAH3682405.1"/>
    <property type="molecule type" value="Genomic_DNA"/>
</dbReference>
<name>A0A9P8Q3M2_WICPI</name>
<feature type="region of interest" description="Disordered" evidence="5">
    <location>
        <begin position="14"/>
        <end position="36"/>
    </location>
</feature>
<feature type="transmembrane region" description="Helical" evidence="6">
    <location>
        <begin position="79"/>
        <end position="100"/>
    </location>
</feature>
<evidence type="ECO:0000313" key="8">
    <source>
        <dbReference type="Proteomes" id="UP000774326"/>
    </source>
</evidence>
<feature type="transmembrane region" description="Helical" evidence="6">
    <location>
        <begin position="234"/>
        <end position="259"/>
    </location>
</feature>
<feature type="transmembrane region" description="Helical" evidence="6">
    <location>
        <begin position="475"/>
        <end position="495"/>
    </location>
</feature>
<protein>
    <recommendedName>
        <fullName evidence="9">High-affinity methionine permease</fullName>
    </recommendedName>
</protein>
<keyword evidence="3 6" id="KW-1133">Transmembrane helix</keyword>
<feature type="compositionally biased region" description="Polar residues" evidence="5">
    <location>
        <begin position="17"/>
        <end position="35"/>
    </location>
</feature>
<comment type="subcellular location">
    <subcellularLocation>
        <location evidence="1">Membrane</location>
        <topology evidence="1">Multi-pass membrane protein</topology>
    </subcellularLocation>
</comment>
<dbReference type="InterPro" id="IPR050598">
    <property type="entry name" value="AminoAcid_Transporter"/>
</dbReference>
<accession>A0A9P8Q3M2</accession>
<evidence type="ECO:0000256" key="2">
    <source>
        <dbReference type="ARBA" id="ARBA00022692"/>
    </source>
</evidence>
<evidence type="ECO:0000256" key="5">
    <source>
        <dbReference type="SAM" id="MobiDB-lite"/>
    </source>
</evidence>
<evidence type="ECO:0000313" key="7">
    <source>
        <dbReference type="EMBL" id="KAH3682405.1"/>
    </source>
</evidence>
<dbReference type="Pfam" id="PF13520">
    <property type="entry name" value="AA_permease_2"/>
    <property type="match status" value="1"/>
</dbReference>
<gene>
    <name evidence="7" type="ORF">WICPIJ_006630</name>
</gene>
<dbReference type="PANTHER" id="PTHR11785">
    <property type="entry name" value="AMINO ACID TRANSPORTER"/>
    <property type="match status" value="1"/>
</dbReference>
<evidence type="ECO:0000256" key="1">
    <source>
        <dbReference type="ARBA" id="ARBA00004141"/>
    </source>
</evidence>
<feature type="transmembrane region" description="Helical" evidence="6">
    <location>
        <begin position="126"/>
        <end position="148"/>
    </location>
</feature>
<keyword evidence="8" id="KW-1185">Reference proteome</keyword>
<dbReference type="GO" id="GO:0015179">
    <property type="term" value="F:L-amino acid transmembrane transporter activity"/>
    <property type="evidence" value="ECO:0007669"/>
    <property type="project" value="TreeGrafter"/>
</dbReference>
<reference evidence="7" key="2">
    <citation type="submission" date="2021-01" db="EMBL/GenBank/DDBJ databases">
        <authorList>
            <person name="Schikora-Tamarit M.A."/>
        </authorList>
    </citation>
    <scope>NUCLEOTIDE SEQUENCE</scope>
    <source>
        <strain evidence="7">CBS2887</strain>
    </source>
</reference>
<feature type="transmembrane region" description="Helical" evidence="6">
    <location>
        <begin position="402"/>
        <end position="423"/>
    </location>
</feature>
<dbReference type="InterPro" id="IPR002293">
    <property type="entry name" value="AA/rel_permease1"/>
</dbReference>
<feature type="transmembrane region" description="Helical" evidence="6">
    <location>
        <begin position="324"/>
        <end position="348"/>
    </location>
</feature>
<feature type="transmembrane region" description="Helical" evidence="6">
    <location>
        <begin position="271"/>
        <end position="294"/>
    </location>
</feature>
<dbReference type="Gene3D" id="1.20.1740.10">
    <property type="entry name" value="Amino acid/polyamine transporter I"/>
    <property type="match status" value="1"/>
</dbReference>
<feature type="transmembrane region" description="Helical" evidence="6">
    <location>
        <begin position="369"/>
        <end position="390"/>
    </location>
</feature>
<evidence type="ECO:0008006" key="9">
    <source>
        <dbReference type="Google" id="ProtNLM"/>
    </source>
</evidence>
<evidence type="ECO:0000256" key="6">
    <source>
        <dbReference type="SAM" id="Phobius"/>
    </source>
</evidence>
<proteinExistence type="predicted"/>
<feature type="transmembrane region" description="Helical" evidence="6">
    <location>
        <begin position="194"/>
        <end position="214"/>
    </location>
</feature>
<feature type="transmembrane region" description="Helical" evidence="6">
    <location>
        <begin position="168"/>
        <end position="187"/>
    </location>
</feature>
<dbReference type="AlphaFoldDB" id="A0A9P8Q3M2"/>
<evidence type="ECO:0000256" key="3">
    <source>
        <dbReference type="ARBA" id="ARBA00022989"/>
    </source>
</evidence>
<keyword evidence="4 6" id="KW-0472">Membrane</keyword>
<dbReference type="PIRSF" id="PIRSF006060">
    <property type="entry name" value="AA_transporter"/>
    <property type="match status" value="1"/>
</dbReference>
<dbReference type="Proteomes" id="UP000774326">
    <property type="component" value="Unassembled WGS sequence"/>
</dbReference>
<feature type="transmembrane region" description="Helical" evidence="6">
    <location>
        <begin position="46"/>
        <end position="67"/>
    </location>
</feature>
<dbReference type="OrthoDB" id="5982228at2759"/>
<comment type="caution">
    <text evidence="7">The sequence shown here is derived from an EMBL/GenBank/DDBJ whole genome shotgun (WGS) entry which is preliminary data.</text>
</comment>
<dbReference type="PANTHER" id="PTHR11785:SF498">
    <property type="entry name" value="HIGH-AFFINITY METHIONINE PERMEASE"/>
    <property type="match status" value="1"/>
</dbReference>
<evidence type="ECO:0000256" key="4">
    <source>
        <dbReference type="ARBA" id="ARBA00023136"/>
    </source>
</evidence>
<feature type="transmembrane region" description="Helical" evidence="6">
    <location>
        <begin position="435"/>
        <end position="455"/>
    </location>
</feature>
<reference evidence="7" key="1">
    <citation type="journal article" date="2021" name="Open Biol.">
        <title>Shared evolutionary footprints suggest mitochondrial oxidative damage underlies multiple complex I losses in fungi.</title>
        <authorList>
            <person name="Schikora-Tamarit M.A."/>
            <person name="Marcet-Houben M."/>
            <person name="Nosek J."/>
            <person name="Gabaldon T."/>
        </authorList>
    </citation>
    <scope>NUCLEOTIDE SEQUENCE</scope>
    <source>
        <strain evidence="7">CBS2887</strain>
    </source>
</reference>
<dbReference type="FunFam" id="1.20.1740.10:FF:000025">
    <property type="entry name" value="High-affinity methionine permease"/>
    <property type="match status" value="1"/>
</dbReference>
<organism evidence="7 8">
    <name type="scientific">Wickerhamomyces pijperi</name>
    <name type="common">Yeast</name>
    <name type="synonym">Pichia pijperi</name>
    <dbReference type="NCBI Taxonomy" id="599730"/>
    <lineage>
        <taxon>Eukaryota</taxon>
        <taxon>Fungi</taxon>
        <taxon>Dikarya</taxon>
        <taxon>Ascomycota</taxon>
        <taxon>Saccharomycotina</taxon>
        <taxon>Saccharomycetes</taxon>
        <taxon>Phaffomycetales</taxon>
        <taxon>Wickerhamomycetaceae</taxon>
        <taxon>Wickerhamomyces</taxon>
    </lineage>
</organism>